<proteinExistence type="predicted"/>
<dbReference type="EMBL" id="JBDJPC010000025">
    <property type="protein sequence ID" value="KAL1487610.1"/>
    <property type="molecule type" value="Genomic_DNA"/>
</dbReference>
<name>A0ABD1DZ39_HYPHA</name>
<keyword evidence="2" id="KW-1185">Reference proteome</keyword>
<gene>
    <name evidence="1" type="ORF">ABEB36_015741</name>
</gene>
<organism evidence="1 2">
    <name type="scientific">Hypothenemus hampei</name>
    <name type="common">Coffee berry borer</name>
    <dbReference type="NCBI Taxonomy" id="57062"/>
    <lineage>
        <taxon>Eukaryota</taxon>
        <taxon>Metazoa</taxon>
        <taxon>Ecdysozoa</taxon>
        <taxon>Arthropoda</taxon>
        <taxon>Hexapoda</taxon>
        <taxon>Insecta</taxon>
        <taxon>Pterygota</taxon>
        <taxon>Neoptera</taxon>
        <taxon>Endopterygota</taxon>
        <taxon>Coleoptera</taxon>
        <taxon>Polyphaga</taxon>
        <taxon>Cucujiformia</taxon>
        <taxon>Curculionidae</taxon>
        <taxon>Scolytinae</taxon>
        <taxon>Hypothenemus</taxon>
    </lineage>
</organism>
<evidence type="ECO:0000313" key="1">
    <source>
        <dbReference type="EMBL" id="KAL1487610.1"/>
    </source>
</evidence>
<sequence length="120" mass="13177">MLLDNQARQLLENGHYYVSPAPHPSHRSTNLPLVSVFMDSQRLLWALKLPTTINGCFSRSTMLVKLSRVQPASASISSSLTTLNGMKRASSLMKGATPPCALSPALTSRFRAEKPFKEYG</sequence>
<comment type="caution">
    <text evidence="1">The sequence shown here is derived from an EMBL/GenBank/DDBJ whole genome shotgun (WGS) entry which is preliminary data.</text>
</comment>
<reference evidence="1 2" key="1">
    <citation type="submission" date="2024-05" db="EMBL/GenBank/DDBJ databases">
        <title>Genetic variation in Jamaican populations of the coffee berry borer (Hypothenemus hampei).</title>
        <authorList>
            <person name="Errbii M."/>
            <person name="Myrie A."/>
        </authorList>
    </citation>
    <scope>NUCLEOTIDE SEQUENCE [LARGE SCALE GENOMIC DNA]</scope>
    <source>
        <strain evidence="1">JA-Hopewell-2020-01-JO</strain>
        <tissue evidence="1">Whole body</tissue>
    </source>
</reference>
<accession>A0ABD1DZ39</accession>
<protein>
    <submittedName>
        <fullName evidence="1">Uncharacterized protein</fullName>
    </submittedName>
</protein>
<dbReference type="AlphaFoldDB" id="A0ABD1DZ39"/>
<evidence type="ECO:0000313" key="2">
    <source>
        <dbReference type="Proteomes" id="UP001566132"/>
    </source>
</evidence>
<dbReference type="Proteomes" id="UP001566132">
    <property type="component" value="Unassembled WGS sequence"/>
</dbReference>